<dbReference type="InterPro" id="IPR050839">
    <property type="entry name" value="Rho-assoc_Ser/Thr_Kinase"/>
</dbReference>
<dbReference type="Gene3D" id="3.30.60.20">
    <property type="match status" value="1"/>
</dbReference>
<dbReference type="PROSITE" id="PS00479">
    <property type="entry name" value="ZF_DAG_PE_1"/>
    <property type="match status" value="1"/>
</dbReference>
<evidence type="ECO:0000259" key="9">
    <source>
        <dbReference type="PROSITE" id="PS50081"/>
    </source>
</evidence>
<keyword evidence="2" id="KW-0479">Metal-binding</keyword>
<dbReference type="SMART" id="SM00036">
    <property type="entry name" value="CNH"/>
    <property type="match status" value="1"/>
</dbReference>
<dbReference type="InterPro" id="IPR001180">
    <property type="entry name" value="CNH_dom"/>
</dbReference>
<gene>
    <name evidence="11" type="ORF">TRIADDRAFT_27763</name>
</gene>
<dbReference type="InParanoid" id="B3S1W9"/>
<evidence type="ECO:0008006" key="13">
    <source>
        <dbReference type="Google" id="ProtNLM"/>
    </source>
</evidence>
<dbReference type="PANTHER" id="PTHR22988">
    <property type="entry name" value="MYOTONIC DYSTROPHY S/T KINASE-RELATED"/>
    <property type="match status" value="1"/>
</dbReference>
<dbReference type="InterPro" id="IPR001849">
    <property type="entry name" value="PH_domain"/>
</dbReference>
<feature type="domain" description="CNH" evidence="10">
    <location>
        <begin position="599"/>
        <end position="886"/>
    </location>
</feature>
<dbReference type="SMART" id="SM00109">
    <property type="entry name" value="C1"/>
    <property type="match status" value="1"/>
</dbReference>
<dbReference type="eggNOG" id="KOG0976">
    <property type="taxonomic scope" value="Eukaryota"/>
</dbReference>
<reference evidence="11 12" key="1">
    <citation type="journal article" date="2008" name="Nature">
        <title>The Trichoplax genome and the nature of placozoans.</title>
        <authorList>
            <person name="Srivastava M."/>
            <person name="Begovic E."/>
            <person name="Chapman J."/>
            <person name="Putnam N.H."/>
            <person name="Hellsten U."/>
            <person name="Kawashima T."/>
            <person name="Kuo A."/>
            <person name="Mitros T."/>
            <person name="Salamov A."/>
            <person name="Carpenter M.L."/>
            <person name="Signorovitch A.Y."/>
            <person name="Moreno M.A."/>
            <person name="Kamm K."/>
            <person name="Grimwood J."/>
            <person name="Schmutz J."/>
            <person name="Shapiro H."/>
            <person name="Grigoriev I.V."/>
            <person name="Buss L.W."/>
            <person name="Schierwater B."/>
            <person name="Dellaporta S.L."/>
            <person name="Rokhsar D.S."/>
        </authorList>
    </citation>
    <scope>NUCLEOTIDE SEQUENCE [LARGE SCALE GENOMIC DNA]</scope>
    <source>
        <strain evidence="11 12">Grell-BS-1999</strain>
    </source>
</reference>
<evidence type="ECO:0000313" key="12">
    <source>
        <dbReference type="Proteomes" id="UP000009022"/>
    </source>
</evidence>
<dbReference type="GeneID" id="6755701"/>
<feature type="domain" description="PH" evidence="8">
    <location>
        <begin position="461"/>
        <end position="577"/>
    </location>
</feature>
<dbReference type="Pfam" id="PF00780">
    <property type="entry name" value="CNH"/>
    <property type="match status" value="1"/>
</dbReference>
<dbReference type="SUPFAM" id="SSF57889">
    <property type="entry name" value="Cysteine-rich domain"/>
    <property type="match status" value="1"/>
</dbReference>
<dbReference type="CTD" id="6755701"/>
<dbReference type="OrthoDB" id="5919042at2759"/>
<keyword evidence="12" id="KW-1185">Reference proteome</keyword>
<dbReference type="STRING" id="10228.B3S1W9"/>
<dbReference type="InterPro" id="IPR046349">
    <property type="entry name" value="C1-like_sf"/>
</dbReference>
<evidence type="ECO:0000256" key="6">
    <source>
        <dbReference type="SAM" id="Coils"/>
    </source>
</evidence>
<dbReference type="InterPro" id="IPR036322">
    <property type="entry name" value="WD40_repeat_dom_sf"/>
</dbReference>
<feature type="domain" description="Phorbol-ester/DAG-type" evidence="9">
    <location>
        <begin position="370"/>
        <end position="419"/>
    </location>
</feature>
<evidence type="ECO:0000313" key="11">
    <source>
        <dbReference type="EMBL" id="EDV23578.1"/>
    </source>
</evidence>
<evidence type="ECO:0000256" key="2">
    <source>
        <dbReference type="ARBA" id="ARBA00022723"/>
    </source>
</evidence>
<feature type="coiled-coil region" evidence="6">
    <location>
        <begin position="27"/>
        <end position="247"/>
    </location>
</feature>
<dbReference type="AlphaFoldDB" id="B3S1W9"/>
<dbReference type="GO" id="GO:0004674">
    <property type="term" value="F:protein serine/threonine kinase activity"/>
    <property type="evidence" value="ECO:0007669"/>
    <property type="project" value="UniProtKB-EC"/>
</dbReference>
<feature type="coiled-coil region" evidence="6">
    <location>
        <begin position="283"/>
        <end position="317"/>
    </location>
</feature>
<dbReference type="Pfam" id="PF00169">
    <property type="entry name" value="PH"/>
    <property type="match status" value="1"/>
</dbReference>
<comment type="catalytic activity">
    <reaction evidence="5">
        <text>L-seryl-[protein] + ATP = O-phospho-L-seryl-[protein] + ADP + H(+)</text>
        <dbReference type="Rhea" id="RHEA:17989"/>
        <dbReference type="Rhea" id="RHEA-COMP:9863"/>
        <dbReference type="Rhea" id="RHEA-COMP:11604"/>
        <dbReference type="ChEBI" id="CHEBI:15378"/>
        <dbReference type="ChEBI" id="CHEBI:29999"/>
        <dbReference type="ChEBI" id="CHEBI:30616"/>
        <dbReference type="ChEBI" id="CHEBI:83421"/>
        <dbReference type="ChEBI" id="CHEBI:456216"/>
        <dbReference type="EC" id="2.7.11.1"/>
    </reaction>
</comment>
<evidence type="ECO:0000259" key="8">
    <source>
        <dbReference type="PROSITE" id="PS50003"/>
    </source>
</evidence>
<evidence type="ECO:0000256" key="1">
    <source>
        <dbReference type="ARBA" id="ARBA00022553"/>
    </source>
</evidence>
<dbReference type="Gene3D" id="2.30.29.30">
    <property type="entry name" value="Pleckstrin-homology domain (PH domain)/Phosphotyrosine-binding domain (PTB)"/>
    <property type="match status" value="1"/>
</dbReference>
<evidence type="ECO:0000256" key="3">
    <source>
        <dbReference type="ARBA" id="ARBA00022833"/>
    </source>
</evidence>
<dbReference type="CDD" id="cd20814">
    <property type="entry name" value="CRIK"/>
    <property type="match status" value="1"/>
</dbReference>
<dbReference type="SUPFAM" id="SSF50729">
    <property type="entry name" value="PH domain-like"/>
    <property type="match status" value="1"/>
</dbReference>
<dbReference type="PhylomeDB" id="B3S1W9"/>
<sequence length="976" mass="111652">MVRDECDNYRRELSQLKNGTDRSKRICEELREQLAEKQSHIENQELTLSTLRKTCNILEAQIQDLEYINEELEAKESSYNKLQVELENNMDEAERTIASTKASLETEKQSRLYFENKVLEFENLQKDSFSKHTKDVEKYYQQLEEYKKESAIMNNDMGALERKQTVLELDNKSLKQQFEHQTKLYRKAEKELRKCQNDLVAARKANFILNQDIESTSEEKEMLSIKIAELESQLELVQNMHNEEKMKLQATAMQQSKLIDYIQSSGTQKKKKLLGKTFNGNTNKEIQDLLDKEKANNIQLKSKITRLRSELEASRLETGRLKRKLTDLMDKEIAGEKSLLDNTLDESSMNESINKPINERSKERIHHNIPHRLTTCLTMRPVSCSVCLHSIHFGRQVAKCTECQTTCHVKCSPALPHNCGLPLELLEHLTVDINNNNNNNKTDTDKKHTIKQQQSSLSIAGHKLQGWMKVKRPGSTKKNWENRWIVLAEDRIALYNKERDESPLEEFSLILKNSETVINAEVNSVELSSVASTDRPFIIGIEIRPITACWPSQIMYLMASNFTEKQRWVKALEHLIDDQEDSSRPVDGNVILELHGKSVKEINCTLPSKEKYVFVGCEEGLFTLHSSSIKSSHRSGSLNQLSGIPGVFQMQYTDDQQMLILITGKDKQLCWIDRDDLSKKAGTFPQMKLAINTVQNIHSCHLFSSARINGRLYVCAALQNKTTLLEFSAKDKTFCIKKEIATQEPCSCIQFTNSGVIIGTDRYHIINLKTNEINEFLDRDDSSLAFAIYGVSSASSFPIACIKISDEEYLLCFSEFGIFVNECGKRTRKDDLKWSRLPLTFVYREPFLYVTHFNSMEIIQIHPDNRFFTLISVSRHLMNLASPRYLGPALTQGYIYVGSVHSDSVKMIAIQGKGIKSIHSKQSVQRTPLNEAIENGQISSRKVGKSKVTASKKIPQHQSENRDMGGTINNNAQTCV</sequence>
<dbReference type="PROSITE" id="PS50081">
    <property type="entry name" value="ZF_DAG_PE_2"/>
    <property type="match status" value="1"/>
</dbReference>
<dbReference type="SUPFAM" id="SSF50978">
    <property type="entry name" value="WD40 repeat-like"/>
    <property type="match status" value="1"/>
</dbReference>
<evidence type="ECO:0000256" key="5">
    <source>
        <dbReference type="ARBA" id="ARBA00048679"/>
    </source>
</evidence>
<proteinExistence type="predicted"/>
<dbReference type="HOGENOM" id="CLU_000288_140_2_1"/>
<evidence type="ECO:0000259" key="10">
    <source>
        <dbReference type="PROSITE" id="PS50219"/>
    </source>
</evidence>
<dbReference type="SMART" id="SM00233">
    <property type="entry name" value="PH"/>
    <property type="match status" value="1"/>
</dbReference>
<dbReference type="PROSITE" id="PS50003">
    <property type="entry name" value="PH_DOMAIN"/>
    <property type="match status" value="1"/>
</dbReference>
<protein>
    <recommendedName>
        <fullName evidence="13">Non-specific serine/threonine protein kinase</fullName>
    </recommendedName>
</protein>
<dbReference type="KEGG" id="tad:TRIADDRAFT_27763"/>
<feature type="region of interest" description="Disordered" evidence="7">
    <location>
        <begin position="940"/>
        <end position="976"/>
    </location>
</feature>
<comment type="catalytic activity">
    <reaction evidence="4">
        <text>L-threonyl-[protein] + ATP = O-phospho-L-threonyl-[protein] + ADP + H(+)</text>
        <dbReference type="Rhea" id="RHEA:46608"/>
        <dbReference type="Rhea" id="RHEA-COMP:11060"/>
        <dbReference type="Rhea" id="RHEA-COMP:11605"/>
        <dbReference type="ChEBI" id="CHEBI:15378"/>
        <dbReference type="ChEBI" id="CHEBI:30013"/>
        <dbReference type="ChEBI" id="CHEBI:30616"/>
        <dbReference type="ChEBI" id="CHEBI:61977"/>
        <dbReference type="ChEBI" id="CHEBI:456216"/>
        <dbReference type="EC" id="2.7.11.1"/>
    </reaction>
</comment>
<keyword evidence="1" id="KW-0597">Phosphoprotein</keyword>
<organism evidence="11 12">
    <name type="scientific">Trichoplax adhaerens</name>
    <name type="common">Trichoplax reptans</name>
    <dbReference type="NCBI Taxonomy" id="10228"/>
    <lineage>
        <taxon>Eukaryota</taxon>
        <taxon>Metazoa</taxon>
        <taxon>Placozoa</taxon>
        <taxon>Uniplacotomia</taxon>
        <taxon>Trichoplacea</taxon>
        <taxon>Trichoplacidae</taxon>
        <taxon>Trichoplax</taxon>
    </lineage>
</organism>
<dbReference type="RefSeq" id="XP_002114488.1">
    <property type="nucleotide sequence ID" value="XM_002114452.1"/>
</dbReference>
<accession>B3S1W9</accession>
<dbReference type="PROSITE" id="PS50219">
    <property type="entry name" value="CNH"/>
    <property type="match status" value="1"/>
</dbReference>
<dbReference type="Proteomes" id="UP000009022">
    <property type="component" value="Unassembled WGS sequence"/>
</dbReference>
<dbReference type="EMBL" id="DS985247">
    <property type="protein sequence ID" value="EDV23578.1"/>
    <property type="molecule type" value="Genomic_DNA"/>
</dbReference>
<evidence type="ECO:0000256" key="4">
    <source>
        <dbReference type="ARBA" id="ARBA00047899"/>
    </source>
</evidence>
<dbReference type="OMA" id="SICHESQ"/>
<dbReference type="GO" id="GO:0046872">
    <property type="term" value="F:metal ion binding"/>
    <property type="evidence" value="ECO:0007669"/>
    <property type="project" value="UniProtKB-KW"/>
</dbReference>
<feature type="compositionally biased region" description="Polar residues" evidence="7">
    <location>
        <begin position="967"/>
        <end position="976"/>
    </location>
</feature>
<evidence type="ECO:0000256" key="7">
    <source>
        <dbReference type="SAM" id="MobiDB-lite"/>
    </source>
</evidence>
<keyword evidence="3" id="KW-0862">Zinc</keyword>
<dbReference type="PANTHER" id="PTHR22988:SF71">
    <property type="entry name" value="CITRON RHO-INTERACTING KINASE"/>
    <property type="match status" value="1"/>
</dbReference>
<name>B3S1W9_TRIAD</name>
<dbReference type="InterPro" id="IPR011993">
    <property type="entry name" value="PH-like_dom_sf"/>
</dbReference>
<dbReference type="CDD" id="cd00821">
    <property type="entry name" value="PH"/>
    <property type="match status" value="1"/>
</dbReference>
<keyword evidence="6" id="KW-0175">Coiled coil</keyword>
<dbReference type="InterPro" id="IPR002219">
    <property type="entry name" value="PKC_DAG/PE"/>
</dbReference>